<evidence type="ECO:0000256" key="1">
    <source>
        <dbReference type="ARBA" id="ARBA00009981"/>
    </source>
</evidence>
<dbReference type="InterPro" id="IPR051405">
    <property type="entry name" value="phD/YefM_antitoxin"/>
</dbReference>
<dbReference type="NCBIfam" id="TIGR01552">
    <property type="entry name" value="phd_fam"/>
    <property type="match status" value="1"/>
</dbReference>
<dbReference type="AlphaFoldDB" id="A0A222P0P0"/>
<gene>
    <name evidence="3" type="primary">yafN</name>
    <name evidence="3" type="ORF">clem_04255</name>
</gene>
<dbReference type="OrthoDB" id="5297687at2"/>
<dbReference type="SUPFAM" id="SSF143120">
    <property type="entry name" value="YefM-like"/>
    <property type="match status" value="1"/>
</dbReference>
<organism evidence="3 4">
    <name type="scientific">Legionella clemsonensis</name>
    <dbReference type="NCBI Taxonomy" id="1867846"/>
    <lineage>
        <taxon>Bacteria</taxon>
        <taxon>Pseudomonadati</taxon>
        <taxon>Pseudomonadota</taxon>
        <taxon>Gammaproteobacteria</taxon>
        <taxon>Legionellales</taxon>
        <taxon>Legionellaceae</taxon>
        <taxon>Legionella</taxon>
    </lineage>
</organism>
<accession>A0A222P0P0</accession>
<reference evidence="4" key="1">
    <citation type="submission" date="2016-07" db="EMBL/GenBank/DDBJ databases">
        <authorList>
            <person name="Florea S."/>
            <person name="Webb J.S."/>
            <person name="Jaromczyk J."/>
            <person name="Schardl C.L."/>
        </authorList>
    </citation>
    <scope>NUCLEOTIDE SEQUENCE [LARGE SCALE GENOMIC DNA]</scope>
    <source>
        <strain evidence="4">CDC-D5610</strain>
    </source>
</reference>
<comment type="similarity">
    <text evidence="1 2">Belongs to the phD/YefM antitoxin family.</text>
</comment>
<dbReference type="EMBL" id="CP016397">
    <property type="protein sequence ID" value="ASQ45409.1"/>
    <property type="molecule type" value="Genomic_DNA"/>
</dbReference>
<sequence length="83" mass="9342">MQTLFATQVASISELKKNPTKLINDAHGKPVAILNHNTAAAYLIPVETFEKLMDLVDENELYKIVEQRLSARFTSIKVNIDDL</sequence>
<evidence type="ECO:0000313" key="4">
    <source>
        <dbReference type="Proteomes" id="UP000201728"/>
    </source>
</evidence>
<dbReference type="KEGG" id="lcd:clem_04255"/>
<dbReference type="InterPro" id="IPR006442">
    <property type="entry name" value="Antitoxin_Phd/YefM"/>
</dbReference>
<dbReference type="PANTHER" id="PTHR33713:SF10">
    <property type="entry name" value="ANTITOXIN YAFN"/>
    <property type="match status" value="1"/>
</dbReference>
<evidence type="ECO:0000313" key="3">
    <source>
        <dbReference type="EMBL" id="ASQ45409.1"/>
    </source>
</evidence>
<dbReference type="RefSeq" id="WP_094090468.1">
    <property type="nucleotide sequence ID" value="NZ_CP016397.1"/>
</dbReference>
<keyword evidence="4" id="KW-1185">Reference proteome</keyword>
<dbReference type="Proteomes" id="UP000201728">
    <property type="component" value="Chromosome"/>
</dbReference>
<protein>
    <recommendedName>
        <fullName evidence="2">Antitoxin</fullName>
    </recommendedName>
</protein>
<name>A0A222P0P0_9GAMM</name>
<evidence type="ECO:0000256" key="2">
    <source>
        <dbReference type="RuleBase" id="RU362080"/>
    </source>
</evidence>
<proteinExistence type="inferred from homology"/>
<dbReference type="PANTHER" id="PTHR33713">
    <property type="entry name" value="ANTITOXIN YAFN-RELATED"/>
    <property type="match status" value="1"/>
</dbReference>
<comment type="function">
    <text evidence="2">Antitoxin component of a type II toxin-antitoxin (TA) system.</text>
</comment>
<dbReference type="Pfam" id="PF02604">
    <property type="entry name" value="PhdYeFM_antitox"/>
    <property type="match status" value="1"/>
</dbReference>
<dbReference type="InterPro" id="IPR036165">
    <property type="entry name" value="YefM-like_sf"/>
</dbReference>